<keyword evidence="4" id="KW-0012">Acyltransferase</keyword>
<dbReference type="PROSITE" id="PS00101">
    <property type="entry name" value="HEXAPEP_TRANSFERASES"/>
    <property type="match status" value="1"/>
</dbReference>
<dbReference type="EMBL" id="JAGTJJ010000014">
    <property type="protein sequence ID" value="MDC3983566.1"/>
    <property type="molecule type" value="Genomic_DNA"/>
</dbReference>
<proteinExistence type="inferred from homology"/>
<comment type="caution">
    <text evidence="7">The sequence shown here is derived from an EMBL/GenBank/DDBJ whole genome shotgun (WGS) entry which is preliminary data.</text>
</comment>
<dbReference type="Pfam" id="PF12464">
    <property type="entry name" value="Mac"/>
    <property type="match status" value="1"/>
</dbReference>
<keyword evidence="2" id="KW-0808">Transferase</keyword>
<dbReference type="InterPro" id="IPR024688">
    <property type="entry name" value="Mac_dom"/>
</dbReference>
<dbReference type="InterPro" id="IPR018357">
    <property type="entry name" value="Hexapep_transf_CS"/>
</dbReference>
<keyword evidence="3" id="KW-0677">Repeat</keyword>
<dbReference type="GO" id="GO:0016413">
    <property type="term" value="F:O-acetyltransferase activity"/>
    <property type="evidence" value="ECO:0007669"/>
    <property type="project" value="UniProtKB-ARBA"/>
</dbReference>
<dbReference type="InterPro" id="IPR011004">
    <property type="entry name" value="Trimer_LpxA-like_sf"/>
</dbReference>
<dbReference type="InterPro" id="IPR051159">
    <property type="entry name" value="Hexapeptide_acetyltransf"/>
</dbReference>
<dbReference type="CDD" id="cd03357">
    <property type="entry name" value="LbH_MAT_GAT"/>
    <property type="match status" value="1"/>
</dbReference>
<evidence type="ECO:0000313" key="7">
    <source>
        <dbReference type="EMBL" id="MDC3983566.1"/>
    </source>
</evidence>
<reference evidence="7 8" key="1">
    <citation type="submission" date="2021-04" db="EMBL/GenBank/DDBJ databases">
        <title>Genome analysis of Polyangium sp.</title>
        <authorList>
            <person name="Li Y."/>
            <person name="Wang J."/>
        </authorList>
    </citation>
    <scope>NUCLEOTIDE SEQUENCE [LARGE SCALE GENOMIC DNA]</scope>
    <source>
        <strain evidence="7 8">SDU14</strain>
    </source>
</reference>
<feature type="region of interest" description="Disordered" evidence="5">
    <location>
        <begin position="181"/>
        <end position="202"/>
    </location>
</feature>
<dbReference type="PANTHER" id="PTHR23416:SF23">
    <property type="entry name" value="ACETYLTRANSFERASE C18B11.09C-RELATED"/>
    <property type="match status" value="1"/>
</dbReference>
<organism evidence="7 8">
    <name type="scientific">Polyangium jinanense</name>
    <dbReference type="NCBI Taxonomy" id="2829994"/>
    <lineage>
        <taxon>Bacteria</taxon>
        <taxon>Pseudomonadati</taxon>
        <taxon>Myxococcota</taxon>
        <taxon>Polyangia</taxon>
        <taxon>Polyangiales</taxon>
        <taxon>Polyangiaceae</taxon>
        <taxon>Polyangium</taxon>
    </lineage>
</organism>
<name>A0A9X3X8Z4_9BACT</name>
<protein>
    <submittedName>
        <fullName evidence="7">Sugar O-acetyltransferase</fullName>
    </submittedName>
</protein>
<comment type="similarity">
    <text evidence="1">Belongs to the transferase hexapeptide repeat family.</text>
</comment>
<accession>A0A9X3X8Z4</accession>
<evidence type="ECO:0000313" key="8">
    <source>
        <dbReference type="Proteomes" id="UP001151081"/>
    </source>
</evidence>
<evidence type="ECO:0000256" key="4">
    <source>
        <dbReference type="ARBA" id="ARBA00023315"/>
    </source>
</evidence>
<dbReference type="Pfam" id="PF00132">
    <property type="entry name" value="Hexapep"/>
    <property type="match status" value="1"/>
</dbReference>
<dbReference type="Proteomes" id="UP001151081">
    <property type="component" value="Unassembled WGS sequence"/>
</dbReference>
<sequence>MSERERMLAGELYRPDDPELVAARAHARRLSRAYDEVPEDEPALRREILDALFGTLGSGAFIEPPFRCDYGVNIHAGDNLYMNFGCVLLDCNRIDIGHRALLAPGVHIYTATHPLDAALRASGREFAKPVRIGDDVWIGGGAIVLPGVTIGDGAVIGAGSVVTKDVAAGWVVAGNPARPIKRVDGNDGGGSRPTAPSADKSR</sequence>
<feature type="domain" description="Maltose/galactoside acetyltransferase" evidence="6">
    <location>
        <begin position="4"/>
        <end position="58"/>
    </location>
</feature>
<dbReference type="FunFam" id="2.160.10.10:FF:000008">
    <property type="entry name" value="Maltose O-acetyltransferase"/>
    <property type="match status" value="1"/>
</dbReference>
<evidence type="ECO:0000256" key="1">
    <source>
        <dbReference type="ARBA" id="ARBA00007274"/>
    </source>
</evidence>
<evidence type="ECO:0000256" key="3">
    <source>
        <dbReference type="ARBA" id="ARBA00022737"/>
    </source>
</evidence>
<evidence type="ECO:0000256" key="5">
    <source>
        <dbReference type="SAM" id="MobiDB-lite"/>
    </source>
</evidence>
<gene>
    <name evidence="7" type="ORF">KEG57_23870</name>
</gene>
<keyword evidence="8" id="KW-1185">Reference proteome</keyword>
<evidence type="ECO:0000259" key="6">
    <source>
        <dbReference type="SMART" id="SM01266"/>
    </source>
</evidence>
<dbReference type="Gene3D" id="2.160.10.10">
    <property type="entry name" value="Hexapeptide repeat proteins"/>
    <property type="match status" value="1"/>
</dbReference>
<dbReference type="SMART" id="SM01266">
    <property type="entry name" value="Mac"/>
    <property type="match status" value="1"/>
</dbReference>
<evidence type="ECO:0000256" key="2">
    <source>
        <dbReference type="ARBA" id="ARBA00022679"/>
    </source>
</evidence>
<dbReference type="PANTHER" id="PTHR23416">
    <property type="entry name" value="SIALIC ACID SYNTHASE-RELATED"/>
    <property type="match status" value="1"/>
</dbReference>
<dbReference type="RefSeq" id="WP_272423226.1">
    <property type="nucleotide sequence ID" value="NZ_JAGTJJ010000014.1"/>
</dbReference>
<dbReference type="SUPFAM" id="SSF51161">
    <property type="entry name" value="Trimeric LpxA-like enzymes"/>
    <property type="match status" value="1"/>
</dbReference>
<dbReference type="InterPro" id="IPR001451">
    <property type="entry name" value="Hexapep"/>
</dbReference>
<dbReference type="AlphaFoldDB" id="A0A9X3X8Z4"/>